<dbReference type="InterPro" id="IPR003439">
    <property type="entry name" value="ABC_transporter-like_ATP-bd"/>
</dbReference>
<keyword evidence="7 8" id="KW-0472">Membrane</keyword>
<evidence type="ECO:0000256" key="6">
    <source>
        <dbReference type="ARBA" id="ARBA00022989"/>
    </source>
</evidence>
<evidence type="ECO:0000259" key="10">
    <source>
        <dbReference type="PROSITE" id="PS50929"/>
    </source>
</evidence>
<proteinExistence type="predicted"/>
<dbReference type="InterPro" id="IPR011527">
    <property type="entry name" value="ABC1_TM_dom"/>
</dbReference>
<dbReference type="InterPro" id="IPR039421">
    <property type="entry name" value="Type_1_exporter"/>
</dbReference>
<dbReference type="SUPFAM" id="SSF90123">
    <property type="entry name" value="ABC transporter transmembrane region"/>
    <property type="match status" value="1"/>
</dbReference>
<evidence type="ECO:0000256" key="2">
    <source>
        <dbReference type="ARBA" id="ARBA00022475"/>
    </source>
</evidence>
<sequence length="560" mass="59424">MKRRGPLPAVLAGSRRGLMAWLLANGIAQAATMAGIAIATRHGFDGLHQPEVAPNSVLAHAAAIAVLGLALMWLRMAERTTAERLGQSYLTATRLRLFDHLNNLPSRVLQKRTQGVLMVRFVADLNALNDWVSRGLARLAVAAITIVSAVGVLAWLDPLIATCVAGAIAVAVATLAAAGSPLYLRVRELRRARGRMAANLGEKLNVYSPVRVFGRTRGERSRLQKQSSRLAQAAVSQARLAALLRAVPDAASTILTALVLAAGLLRVQQAGWGTLLAAILVVNLLDSPLRDLGRIFVFWQNFRAARDVLGGFLRLPTLASGRRLPPLSPGPGHLALDQVSVAGALTQVSAEAPAGSLIAITGGSGAGKSTILGLAARMFDPDQGTVRLDGQALAAHDLTSIRQAVGMISPDLPLLRGSIRRNLTYRASDANDAEIADALQLCGLQQAIAALPRGLDTRIAERGADLPAALRQRLIVARAVMGGPRLLLIDDADAMLDEVRTGTLAQVLRRRSTTILLVTSDPQWLSAADAVWRLDAGQLQSVKETKHLHTSEHACAEVNI</sequence>
<dbReference type="PROSITE" id="PS50893">
    <property type="entry name" value="ABC_TRANSPORTER_2"/>
    <property type="match status" value="1"/>
</dbReference>
<dbReference type="Gene3D" id="3.40.50.300">
    <property type="entry name" value="P-loop containing nucleotide triphosphate hydrolases"/>
    <property type="match status" value="1"/>
</dbReference>
<keyword evidence="6 8" id="KW-1133">Transmembrane helix</keyword>
<dbReference type="GO" id="GO:0140359">
    <property type="term" value="F:ABC-type transporter activity"/>
    <property type="evidence" value="ECO:0007669"/>
    <property type="project" value="InterPro"/>
</dbReference>
<dbReference type="InterPro" id="IPR027417">
    <property type="entry name" value="P-loop_NTPase"/>
</dbReference>
<dbReference type="SUPFAM" id="SSF52540">
    <property type="entry name" value="P-loop containing nucleoside triphosphate hydrolases"/>
    <property type="match status" value="1"/>
</dbReference>
<evidence type="ECO:0000313" key="12">
    <source>
        <dbReference type="Proteomes" id="UP000216885"/>
    </source>
</evidence>
<evidence type="ECO:0000256" key="1">
    <source>
        <dbReference type="ARBA" id="ARBA00004651"/>
    </source>
</evidence>
<dbReference type="GO" id="GO:0005886">
    <property type="term" value="C:plasma membrane"/>
    <property type="evidence" value="ECO:0007669"/>
    <property type="project" value="UniProtKB-SubCell"/>
</dbReference>
<dbReference type="EMBL" id="NEVQ01000013">
    <property type="protein sequence ID" value="OZI56496.1"/>
    <property type="molecule type" value="Genomic_DNA"/>
</dbReference>
<dbReference type="Proteomes" id="UP000216885">
    <property type="component" value="Unassembled WGS sequence"/>
</dbReference>
<evidence type="ECO:0000256" key="3">
    <source>
        <dbReference type="ARBA" id="ARBA00022692"/>
    </source>
</evidence>
<evidence type="ECO:0000313" key="11">
    <source>
        <dbReference type="EMBL" id="OZI56496.1"/>
    </source>
</evidence>
<evidence type="ECO:0000256" key="7">
    <source>
        <dbReference type="ARBA" id="ARBA00023136"/>
    </source>
</evidence>
<dbReference type="GO" id="GO:0016887">
    <property type="term" value="F:ATP hydrolysis activity"/>
    <property type="evidence" value="ECO:0007669"/>
    <property type="project" value="InterPro"/>
</dbReference>
<dbReference type="SMART" id="SM00382">
    <property type="entry name" value="AAA"/>
    <property type="match status" value="1"/>
</dbReference>
<evidence type="ECO:0000256" key="4">
    <source>
        <dbReference type="ARBA" id="ARBA00022741"/>
    </source>
</evidence>
<gene>
    <name evidence="11" type="ORF">CAL20_13795</name>
</gene>
<evidence type="ECO:0008006" key="13">
    <source>
        <dbReference type="Google" id="ProtNLM"/>
    </source>
</evidence>
<feature type="transmembrane region" description="Helical" evidence="8">
    <location>
        <begin position="135"/>
        <end position="153"/>
    </location>
</feature>
<keyword evidence="5" id="KW-0067">ATP-binding</keyword>
<feature type="transmembrane region" description="Helical" evidence="8">
    <location>
        <begin position="20"/>
        <end position="40"/>
    </location>
</feature>
<evidence type="ECO:0000259" key="9">
    <source>
        <dbReference type="PROSITE" id="PS50893"/>
    </source>
</evidence>
<protein>
    <recommendedName>
        <fullName evidence="13">ABC transporter ATP-binding protein</fullName>
    </recommendedName>
</protein>
<dbReference type="Pfam" id="PF00005">
    <property type="entry name" value="ABC_tran"/>
    <property type="match status" value="1"/>
</dbReference>
<keyword evidence="3 8" id="KW-0812">Transmembrane</keyword>
<dbReference type="Gene3D" id="1.20.1560.10">
    <property type="entry name" value="ABC transporter type 1, transmembrane domain"/>
    <property type="match status" value="1"/>
</dbReference>
<dbReference type="Pfam" id="PF00664">
    <property type="entry name" value="ABC_membrane"/>
    <property type="match status" value="1"/>
</dbReference>
<feature type="transmembrane region" description="Helical" evidence="8">
    <location>
        <begin position="246"/>
        <end position="265"/>
    </location>
</feature>
<keyword evidence="2" id="KW-1003">Cell membrane</keyword>
<evidence type="ECO:0000256" key="8">
    <source>
        <dbReference type="SAM" id="Phobius"/>
    </source>
</evidence>
<dbReference type="PROSITE" id="PS50929">
    <property type="entry name" value="ABC_TM1F"/>
    <property type="match status" value="1"/>
</dbReference>
<evidence type="ECO:0000256" key="5">
    <source>
        <dbReference type="ARBA" id="ARBA00022840"/>
    </source>
</evidence>
<comment type="subcellular location">
    <subcellularLocation>
        <location evidence="1">Cell membrane</location>
        <topology evidence="1">Multi-pass membrane protein</topology>
    </subcellularLocation>
</comment>
<dbReference type="PANTHER" id="PTHR24221:SF654">
    <property type="entry name" value="ATP-BINDING CASSETTE SUB-FAMILY B MEMBER 6"/>
    <property type="match status" value="1"/>
</dbReference>
<dbReference type="OrthoDB" id="8541474at2"/>
<organism evidence="11 12">
    <name type="scientific">Bordetella genomosp. 4</name>
    <dbReference type="NCBI Taxonomy" id="463044"/>
    <lineage>
        <taxon>Bacteria</taxon>
        <taxon>Pseudomonadati</taxon>
        <taxon>Pseudomonadota</taxon>
        <taxon>Betaproteobacteria</taxon>
        <taxon>Burkholderiales</taxon>
        <taxon>Alcaligenaceae</taxon>
        <taxon>Bordetella</taxon>
    </lineage>
</organism>
<keyword evidence="12" id="KW-1185">Reference proteome</keyword>
<dbReference type="GO" id="GO:0034040">
    <property type="term" value="F:ATPase-coupled lipid transmembrane transporter activity"/>
    <property type="evidence" value="ECO:0007669"/>
    <property type="project" value="TreeGrafter"/>
</dbReference>
<dbReference type="CDD" id="cd07346">
    <property type="entry name" value="ABC_6TM_exporters"/>
    <property type="match status" value="1"/>
</dbReference>
<name>A0A261U3F9_9BORD</name>
<dbReference type="AlphaFoldDB" id="A0A261U3F9"/>
<keyword evidence="4" id="KW-0547">Nucleotide-binding</keyword>
<dbReference type="PANTHER" id="PTHR24221">
    <property type="entry name" value="ATP-BINDING CASSETTE SUB-FAMILY B"/>
    <property type="match status" value="1"/>
</dbReference>
<dbReference type="RefSeq" id="WP_094821707.1">
    <property type="nucleotide sequence ID" value="NZ_NEVO01000008.1"/>
</dbReference>
<dbReference type="InterPro" id="IPR036640">
    <property type="entry name" value="ABC1_TM_sf"/>
</dbReference>
<accession>A0A261U3F9</accession>
<dbReference type="GO" id="GO:0005524">
    <property type="term" value="F:ATP binding"/>
    <property type="evidence" value="ECO:0007669"/>
    <property type="project" value="UniProtKB-KW"/>
</dbReference>
<dbReference type="InterPro" id="IPR003593">
    <property type="entry name" value="AAA+_ATPase"/>
</dbReference>
<comment type="caution">
    <text evidence="11">The sequence shown here is derived from an EMBL/GenBank/DDBJ whole genome shotgun (WGS) entry which is preliminary data.</text>
</comment>
<feature type="domain" description="ABC transporter" evidence="9">
    <location>
        <begin position="313"/>
        <end position="558"/>
    </location>
</feature>
<feature type="domain" description="ABC transmembrane type-1" evidence="10">
    <location>
        <begin position="17"/>
        <end position="301"/>
    </location>
</feature>
<reference evidence="11 12" key="1">
    <citation type="submission" date="2017-05" db="EMBL/GenBank/DDBJ databases">
        <title>Complete and WGS of Bordetella genogroups.</title>
        <authorList>
            <person name="Spilker T."/>
            <person name="LiPuma J."/>
        </authorList>
    </citation>
    <scope>NUCLEOTIDE SEQUENCE [LARGE SCALE GENOMIC DNA]</scope>
    <source>
        <strain evidence="11 12">AU9919</strain>
    </source>
</reference>
<feature type="transmembrane region" description="Helical" evidence="8">
    <location>
        <begin position="52"/>
        <end position="74"/>
    </location>
</feature>
<feature type="transmembrane region" description="Helical" evidence="8">
    <location>
        <begin position="159"/>
        <end position="184"/>
    </location>
</feature>